<keyword evidence="1" id="KW-0285">Flavoprotein</keyword>
<dbReference type="FunFam" id="3.30.465.10:FF:000017">
    <property type="entry name" value="Xanthine dehydrogenase, FAD binding subunit"/>
    <property type="match status" value="1"/>
</dbReference>
<keyword evidence="6" id="KW-1185">Reference proteome</keyword>
<feature type="domain" description="FAD-binding PCMH-type" evidence="4">
    <location>
        <begin position="1"/>
        <end position="177"/>
    </location>
</feature>
<dbReference type="SUPFAM" id="SSF56176">
    <property type="entry name" value="FAD-binding/transporter-associated domain-like"/>
    <property type="match status" value="1"/>
</dbReference>
<accession>A0A2R8C089</accession>
<dbReference type="EC" id="1.5.99.14" evidence="5"/>
<dbReference type="Gene3D" id="3.30.43.10">
    <property type="entry name" value="Uridine Diphospho-n-acetylenolpyruvylglucosamine Reductase, domain 2"/>
    <property type="match status" value="1"/>
</dbReference>
<evidence type="ECO:0000256" key="2">
    <source>
        <dbReference type="ARBA" id="ARBA00022827"/>
    </source>
</evidence>
<dbReference type="Pfam" id="PF00941">
    <property type="entry name" value="FAD_binding_5"/>
    <property type="match status" value="1"/>
</dbReference>
<dbReference type="GO" id="GO:0034909">
    <property type="term" value="F:6-hydroxypseudooxynicotine dehydrogenase activity"/>
    <property type="evidence" value="ECO:0007669"/>
    <property type="project" value="UniProtKB-EC"/>
</dbReference>
<dbReference type="PANTHER" id="PTHR42659:SF2">
    <property type="entry name" value="XANTHINE DEHYDROGENASE SUBUNIT C-RELATED"/>
    <property type="match status" value="1"/>
</dbReference>
<name>A0A2R8C089_9RHOB</name>
<dbReference type="InterPro" id="IPR016169">
    <property type="entry name" value="FAD-bd_PCMH_sub2"/>
</dbReference>
<dbReference type="OrthoDB" id="9793944at2"/>
<organism evidence="5 6">
    <name type="scientific">Palleronia abyssalis</name>
    <dbReference type="NCBI Taxonomy" id="1501240"/>
    <lineage>
        <taxon>Bacteria</taxon>
        <taxon>Pseudomonadati</taxon>
        <taxon>Pseudomonadota</taxon>
        <taxon>Alphaproteobacteria</taxon>
        <taxon>Rhodobacterales</taxon>
        <taxon>Roseobacteraceae</taxon>
        <taxon>Palleronia</taxon>
    </lineage>
</organism>
<evidence type="ECO:0000256" key="3">
    <source>
        <dbReference type="ARBA" id="ARBA00023002"/>
    </source>
</evidence>
<dbReference type="GO" id="GO:0071949">
    <property type="term" value="F:FAD binding"/>
    <property type="evidence" value="ECO:0007669"/>
    <property type="project" value="InterPro"/>
</dbReference>
<dbReference type="Pfam" id="PF03450">
    <property type="entry name" value="CO_deh_flav_C"/>
    <property type="match status" value="1"/>
</dbReference>
<evidence type="ECO:0000313" key="5">
    <source>
        <dbReference type="EMBL" id="SPJ25789.1"/>
    </source>
</evidence>
<dbReference type="InterPro" id="IPR016167">
    <property type="entry name" value="FAD-bd_PCMH_sub1"/>
</dbReference>
<dbReference type="PROSITE" id="PS51387">
    <property type="entry name" value="FAD_PCMH"/>
    <property type="match status" value="1"/>
</dbReference>
<protein>
    <submittedName>
        <fullName evidence="5">6-hydroxypseudooxynicotine dehydrogenase complex subunit alpha</fullName>
        <ecNumber evidence="5">1.5.99.14</ecNumber>
    </submittedName>
</protein>
<dbReference type="Proteomes" id="UP000244912">
    <property type="component" value="Unassembled WGS sequence"/>
</dbReference>
<reference evidence="6" key="1">
    <citation type="submission" date="2018-03" db="EMBL/GenBank/DDBJ databases">
        <authorList>
            <person name="Rodrigo-Torres L."/>
            <person name="Arahal R. D."/>
            <person name="Lucena T."/>
        </authorList>
    </citation>
    <scope>NUCLEOTIDE SEQUENCE [LARGE SCALE GENOMIC DNA]</scope>
    <source>
        <strain evidence="6">CECT 8504</strain>
    </source>
</reference>
<dbReference type="InterPro" id="IPR005107">
    <property type="entry name" value="CO_DH_flav_C"/>
</dbReference>
<dbReference type="SUPFAM" id="SSF55447">
    <property type="entry name" value="CO dehydrogenase flavoprotein C-terminal domain-like"/>
    <property type="match status" value="1"/>
</dbReference>
<dbReference type="InterPro" id="IPR036318">
    <property type="entry name" value="FAD-bd_PCMH-like_sf"/>
</dbReference>
<dbReference type="Gene3D" id="3.30.390.50">
    <property type="entry name" value="CO dehydrogenase flavoprotein, C-terminal domain"/>
    <property type="match status" value="1"/>
</dbReference>
<evidence type="ECO:0000259" key="4">
    <source>
        <dbReference type="PROSITE" id="PS51387"/>
    </source>
</evidence>
<dbReference type="SMART" id="SM01092">
    <property type="entry name" value="CO_deh_flav_C"/>
    <property type="match status" value="1"/>
</dbReference>
<proteinExistence type="predicted"/>
<dbReference type="Gene3D" id="3.30.465.10">
    <property type="match status" value="1"/>
</dbReference>
<sequence>MKAQVGGYARAEDMAHAIRLLADAEGMGRVLAGGQSLVAALNMGLSFGDLLVDITGLSDLRGVREEDDRLVIGALMRHADVATDPLIARHVPLLAQAAPLIAHEAIRNRGTIGGSLAHADPAAEFPACAVALDAVIRLTGPDGEREVAATDFFRDVFETEMREGEILTGIVVPKTQAGERHVIREAARRAGDYAIAGLAVVIRGGAHRIAAFGTGPTPLLCTVAMERLDAGDVDGAVSALSDALDPPSDTQGSAAYRRHLAGVLLHRIATELGEDV</sequence>
<evidence type="ECO:0000313" key="6">
    <source>
        <dbReference type="Proteomes" id="UP000244912"/>
    </source>
</evidence>
<dbReference type="InterPro" id="IPR016166">
    <property type="entry name" value="FAD-bd_PCMH"/>
</dbReference>
<dbReference type="PANTHER" id="PTHR42659">
    <property type="entry name" value="XANTHINE DEHYDROGENASE SUBUNIT C-RELATED"/>
    <property type="match status" value="1"/>
</dbReference>
<evidence type="ECO:0000256" key="1">
    <source>
        <dbReference type="ARBA" id="ARBA00022630"/>
    </source>
</evidence>
<dbReference type="InterPro" id="IPR051312">
    <property type="entry name" value="Diverse_Substr_Oxidored"/>
</dbReference>
<gene>
    <name evidence="5" type="primary">kdhA</name>
    <name evidence="5" type="ORF">PAA8504_03640</name>
</gene>
<dbReference type="EMBL" id="ONZF01000011">
    <property type="protein sequence ID" value="SPJ25789.1"/>
    <property type="molecule type" value="Genomic_DNA"/>
</dbReference>
<dbReference type="AlphaFoldDB" id="A0A2R8C089"/>
<dbReference type="InterPro" id="IPR002346">
    <property type="entry name" value="Mopterin_DH_FAD-bd"/>
</dbReference>
<dbReference type="InterPro" id="IPR036683">
    <property type="entry name" value="CO_DH_flav_C_dom_sf"/>
</dbReference>
<keyword evidence="3 5" id="KW-0560">Oxidoreductase</keyword>
<dbReference type="RefSeq" id="WP_108895516.1">
    <property type="nucleotide sequence ID" value="NZ_ONZF01000011.1"/>
</dbReference>
<keyword evidence="2" id="KW-0274">FAD</keyword>